<dbReference type="EMBL" id="JAEPBG010000011">
    <property type="protein sequence ID" value="MBK4737250.1"/>
    <property type="molecule type" value="Genomic_DNA"/>
</dbReference>
<name>A0A934SVB6_9BURK</name>
<dbReference type="RefSeq" id="WP_200595400.1">
    <property type="nucleotide sequence ID" value="NZ_JAEPBG010000011.1"/>
</dbReference>
<protein>
    <submittedName>
        <fullName evidence="1">Uncharacterized protein</fullName>
    </submittedName>
</protein>
<dbReference type="Proteomes" id="UP000622890">
    <property type="component" value="Unassembled WGS sequence"/>
</dbReference>
<reference evidence="1" key="1">
    <citation type="submission" date="2021-01" db="EMBL/GenBank/DDBJ databases">
        <title>Genome sequence of strain Noviherbaspirillum sp. DKR-6.</title>
        <authorList>
            <person name="Chaudhary D.K."/>
        </authorList>
    </citation>
    <scope>NUCLEOTIDE SEQUENCE</scope>
    <source>
        <strain evidence="1">DKR-6</strain>
    </source>
</reference>
<accession>A0A934SVB6</accession>
<sequence>MYTVSLVDDCGYDFSDVFTEDDAQAIKTCNLAEKFALSRNRAAFLLIGGWFAITHFKGTDFDQARITTMRYRDIVSQLGTLAVAS</sequence>
<evidence type="ECO:0000313" key="2">
    <source>
        <dbReference type="Proteomes" id="UP000622890"/>
    </source>
</evidence>
<evidence type="ECO:0000313" key="1">
    <source>
        <dbReference type="EMBL" id="MBK4737250.1"/>
    </source>
</evidence>
<comment type="caution">
    <text evidence="1">The sequence shown here is derived from an EMBL/GenBank/DDBJ whole genome shotgun (WGS) entry which is preliminary data.</text>
</comment>
<organism evidence="1 2">
    <name type="scientific">Noviherbaspirillum pedocola</name>
    <dbReference type="NCBI Taxonomy" id="2801341"/>
    <lineage>
        <taxon>Bacteria</taxon>
        <taxon>Pseudomonadati</taxon>
        <taxon>Pseudomonadota</taxon>
        <taxon>Betaproteobacteria</taxon>
        <taxon>Burkholderiales</taxon>
        <taxon>Oxalobacteraceae</taxon>
        <taxon>Noviherbaspirillum</taxon>
    </lineage>
</organism>
<gene>
    <name evidence="1" type="ORF">JJB74_21720</name>
</gene>
<proteinExistence type="predicted"/>
<dbReference type="AlphaFoldDB" id="A0A934SVB6"/>
<keyword evidence="2" id="KW-1185">Reference proteome</keyword>